<accession>A0AAX4KNN4</accession>
<gene>
    <name evidence="5" type="ORF">V865_006166</name>
</gene>
<dbReference type="Pfam" id="PF22725">
    <property type="entry name" value="GFO_IDH_MocA_C3"/>
    <property type="match status" value="1"/>
</dbReference>
<protein>
    <recommendedName>
        <fullName evidence="7">NAD binding Rossmann fold oxidoreductase</fullName>
    </recommendedName>
</protein>
<dbReference type="SUPFAM" id="SSF51735">
    <property type="entry name" value="NAD(P)-binding Rossmann-fold domains"/>
    <property type="match status" value="1"/>
</dbReference>
<dbReference type="PANTHER" id="PTHR43708">
    <property type="entry name" value="CONSERVED EXPRESSED OXIDOREDUCTASE (EUROFUNG)"/>
    <property type="match status" value="1"/>
</dbReference>
<dbReference type="GeneID" id="91104967"/>
<dbReference type="InterPro" id="IPR051317">
    <property type="entry name" value="Gfo/Idh/MocA_oxidoreduct"/>
</dbReference>
<feature type="domain" description="GFO/IDH/MocA-like oxidoreductase" evidence="4">
    <location>
        <begin position="147"/>
        <end position="269"/>
    </location>
</feature>
<dbReference type="Proteomes" id="UP001358614">
    <property type="component" value="Chromosome 1"/>
</dbReference>
<dbReference type="Gene3D" id="3.40.50.720">
    <property type="entry name" value="NAD(P)-binding Rossmann-like Domain"/>
    <property type="match status" value="1"/>
</dbReference>
<sequence>MSTAPIKPRSSHGPIKTSILGTGMSLSVFHQPSISHLPEHFVLHSIYERTPKGRLDPLIESGKLRGAKVVRNLEEVLEDDEVELVVVSTPNNTHYEYAKRCLNSGKHVLIEKPICPTYAEAQELYSLAEEKGLILGVYQNRRWDSDFLTLRKLLDDNTLGKITELTSSFDRYRPLPSTYTPGTNWKETPGESNNAIYNLGSHLIDQAVLLFGKPEKVQGRVWDSRGIGMDENFEVNLFYPSKTITLKASIVSALPHQLRYLVKGTKGTYSKYTLPSSHPSLKSFDSPVDHEGFDSEPEDGWGTMWVAKEERDGTDFIKEKVPAISGNYNALYENLYESINSGDRSKLSVISEQVLTVLKIIELARKSSEHGRVLHFE</sequence>
<dbReference type="EMBL" id="CP144089">
    <property type="protein sequence ID" value="WWD08056.1"/>
    <property type="molecule type" value="Genomic_DNA"/>
</dbReference>
<evidence type="ECO:0000259" key="3">
    <source>
        <dbReference type="Pfam" id="PF01408"/>
    </source>
</evidence>
<dbReference type="RefSeq" id="XP_066086023.1">
    <property type="nucleotide sequence ID" value="XM_066229926.1"/>
</dbReference>
<comment type="similarity">
    <text evidence="1">Belongs to the Gfo/Idh/MocA family.</text>
</comment>
<dbReference type="Gene3D" id="3.30.360.10">
    <property type="entry name" value="Dihydrodipicolinate Reductase, domain 2"/>
    <property type="match status" value="1"/>
</dbReference>
<evidence type="ECO:0000313" key="6">
    <source>
        <dbReference type="Proteomes" id="UP001358614"/>
    </source>
</evidence>
<evidence type="ECO:0000313" key="5">
    <source>
        <dbReference type="EMBL" id="WWD08056.1"/>
    </source>
</evidence>
<dbReference type="InterPro" id="IPR036291">
    <property type="entry name" value="NAD(P)-bd_dom_sf"/>
</dbReference>
<dbReference type="InterPro" id="IPR055170">
    <property type="entry name" value="GFO_IDH_MocA-like_dom"/>
</dbReference>
<dbReference type="GO" id="GO:0016491">
    <property type="term" value="F:oxidoreductase activity"/>
    <property type="evidence" value="ECO:0007669"/>
    <property type="project" value="UniProtKB-KW"/>
</dbReference>
<organism evidence="5 6">
    <name type="scientific">Kwoniella europaea PYCC6329</name>
    <dbReference type="NCBI Taxonomy" id="1423913"/>
    <lineage>
        <taxon>Eukaryota</taxon>
        <taxon>Fungi</taxon>
        <taxon>Dikarya</taxon>
        <taxon>Basidiomycota</taxon>
        <taxon>Agaricomycotina</taxon>
        <taxon>Tremellomycetes</taxon>
        <taxon>Tremellales</taxon>
        <taxon>Cryptococcaceae</taxon>
        <taxon>Kwoniella</taxon>
    </lineage>
</organism>
<dbReference type="InterPro" id="IPR000683">
    <property type="entry name" value="Gfo/Idh/MocA-like_OxRdtase_N"/>
</dbReference>
<dbReference type="GO" id="GO:0000166">
    <property type="term" value="F:nucleotide binding"/>
    <property type="evidence" value="ECO:0007669"/>
    <property type="project" value="InterPro"/>
</dbReference>
<evidence type="ECO:0000256" key="2">
    <source>
        <dbReference type="ARBA" id="ARBA00023002"/>
    </source>
</evidence>
<keyword evidence="6" id="KW-1185">Reference proteome</keyword>
<feature type="domain" description="Gfo/Idh/MocA-like oxidoreductase N-terminal" evidence="3">
    <location>
        <begin position="16"/>
        <end position="138"/>
    </location>
</feature>
<dbReference type="AlphaFoldDB" id="A0AAX4KNN4"/>
<dbReference type="PANTHER" id="PTHR43708:SF5">
    <property type="entry name" value="CONSERVED EXPRESSED OXIDOREDUCTASE (EUROFUNG)-RELATED"/>
    <property type="match status" value="1"/>
</dbReference>
<proteinExistence type="inferred from homology"/>
<dbReference type="Pfam" id="PF01408">
    <property type="entry name" value="GFO_IDH_MocA"/>
    <property type="match status" value="1"/>
</dbReference>
<evidence type="ECO:0000259" key="4">
    <source>
        <dbReference type="Pfam" id="PF22725"/>
    </source>
</evidence>
<evidence type="ECO:0008006" key="7">
    <source>
        <dbReference type="Google" id="ProtNLM"/>
    </source>
</evidence>
<keyword evidence="2" id="KW-0560">Oxidoreductase</keyword>
<name>A0AAX4KNN4_9TREE</name>
<evidence type="ECO:0000256" key="1">
    <source>
        <dbReference type="ARBA" id="ARBA00010928"/>
    </source>
</evidence>
<reference evidence="5 6" key="1">
    <citation type="submission" date="2024-01" db="EMBL/GenBank/DDBJ databases">
        <title>Comparative genomics of Cryptococcus and Kwoniella reveals pathogenesis evolution and contrasting modes of karyotype evolution via chromosome fusion or intercentromeric recombination.</title>
        <authorList>
            <person name="Coelho M.A."/>
            <person name="David-Palma M."/>
            <person name="Shea T."/>
            <person name="Bowers K."/>
            <person name="McGinley-Smith S."/>
            <person name="Mohammad A.W."/>
            <person name="Gnirke A."/>
            <person name="Yurkov A.M."/>
            <person name="Nowrousian M."/>
            <person name="Sun S."/>
            <person name="Cuomo C.A."/>
            <person name="Heitman J."/>
        </authorList>
    </citation>
    <scope>NUCLEOTIDE SEQUENCE [LARGE SCALE GENOMIC DNA]</scope>
    <source>
        <strain evidence="5 6">PYCC6329</strain>
    </source>
</reference>
<dbReference type="KEGG" id="ker:91104967"/>